<gene>
    <name evidence="1" type="ORF">ASILVAE211_23880</name>
</gene>
<proteinExistence type="predicted"/>
<sequence>MEIHSSVTLKRVMDAANRRQTTLDDPGFCLHCGADAEGVEPDAQEYKCEICGETSVYGAEEILMHMELS</sequence>
<protein>
    <submittedName>
        <fullName evidence="1">Uncharacterized protein</fullName>
    </submittedName>
</protein>
<dbReference type="EMBL" id="JAESVB010000027">
    <property type="protein sequence ID" value="MCB8878244.1"/>
    <property type="molecule type" value="Genomic_DNA"/>
</dbReference>
<evidence type="ECO:0000313" key="1">
    <source>
        <dbReference type="EMBL" id="MCB8878244.1"/>
    </source>
</evidence>
<comment type="caution">
    <text evidence="1">The sequence shown here is derived from an EMBL/GenBank/DDBJ whole genome shotgun (WGS) entry which is preliminary data.</text>
</comment>
<reference evidence="1" key="1">
    <citation type="journal article" date="2021" name="Microorganisms">
        <title>Acidisoma silvae sp. nov. and Acidisomacellulosilytica sp. nov., Two Acidophilic Bacteria Isolated from Decaying Wood, Hydrolyzing Cellulose and Producing Poly-3-hydroxybutyrate.</title>
        <authorList>
            <person name="Mieszkin S."/>
            <person name="Pouder E."/>
            <person name="Uroz S."/>
            <person name="Simon-Colin C."/>
            <person name="Alain K."/>
        </authorList>
    </citation>
    <scope>NUCLEOTIDE SEQUENCE</scope>
    <source>
        <strain evidence="1">HW T2.11</strain>
    </source>
</reference>
<reference evidence="1" key="2">
    <citation type="submission" date="2021-01" db="EMBL/GenBank/DDBJ databases">
        <authorList>
            <person name="Mieszkin S."/>
            <person name="Pouder E."/>
            <person name="Alain K."/>
        </authorList>
    </citation>
    <scope>NUCLEOTIDE SEQUENCE</scope>
    <source>
        <strain evidence="1">HW T2.11</strain>
    </source>
</reference>
<accession>A0A963YWQ0</accession>
<evidence type="ECO:0000313" key="2">
    <source>
        <dbReference type="Proteomes" id="UP000708298"/>
    </source>
</evidence>
<name>A0A963YWQ0_9PROT</name>
<dbReference type="Proteomes" id="UP000708298">
    <property type="component" value="Unassembled WGS sequence"/>
</dbReference>
<keyword evidence="2" id="KW-1185">Reference proteome</keyword>
<dbReference type="RefSeq" id="WP_227323889.1">
    <property type="nucleotide sequence ID" value="NZ_JAESVB010000027.1"/>
</dbReference>
<organism evidence="1 2">
    <name type="scientific">Acidisoma silvae</name>
    <dbReference type="NCBI Taxonomy" id="2802396"/>
    <lineage>
        <taxon>Bacteria</taxon>
        <taxon>Pseudomonadati</taxon>
        <taxon>Pseudomonadota</taxon>
        <taxon>Alphaproteobacteria</taxon>
        <taxon>Acetobacterales</taxon>
        <taxon>Acidocellaceae</taxon>
        <taxon>Acidisoma</taxon>
    </lineage>
</organism>
<dbReference type="AlphaFoldDB" id="A0A963YWQ0"/>